<evidence type="ECO:0000256" key="3">
    <source>
        <dbReference type="ARBA" id="ARBA00022842"/>
    </source>
</evidence>
<sequence>MRDRPDSVMLFAAGFGTRMGALTADQPKPMIRVAGKPLIDHALDLVTAFGPKHIVANLHYKPEALIHHLQGTGVTLSTEQPDILETGGGLRAALPFLGQGPVFTMNTDAVWQGPNPLDLLADLWDARQMDALLLCIPRNQALGHSGTGDFVIDVNNLARRGPGAVYSGLQIIKTDLLRDIPQPAFSLNLLWDMMLKHDRLYATNYPGKWCDVGSPQGITLAEDMLEYPDV</sequence>
<reference evidence="5 6" key="1">
    <citation type="submission" date="2017-03" db="EMBL/GenBank/DDBJ databases">
        <authorList>
            <person name="Afonso C.L."/>
            <person name="Miller P.J."/>
            <person name="Scott M.A."/>
            <person name="Spackman E."/>
            <person name="Goraichik I."/>
            <person name="Dimitrov K.M."/>
            <person name="Suarez D.L."/>
            <person name="Swayne D.E."/>
        </authorList>
    </citation>
    <scope>NUCLEOTIDE SEQUENCE [LARGE SCALE GENOMIC DNA]</scope>
    <source>
        <strain evidence="5 6">CECT 8287</strain>
    </source>
</reference>
<keyword evidence="1 5" id="KW-0808">Transferase</keyword>
<keyword evidence="3" id="KW-0460">Magnesium</keyword>
<keyword evidence="2 5" id="KW-0548">Nucleotidyltransferase</keyword>
<evidence type="ECO:0000259" key="4">
    <source>
        <dbReference type="Pfam" id="PF12804"/>
    </source>
</evidence>
<dbReference type="InterPro" id="IPR050065">
    <property type="entry name" value="GlmU-like"/>
</dbReference>
<proteinExistence type="predicted"/>
<organism evidence="5 6">
    <name type="scientific">Roseovarius litorisediminis</name>
    <dbReference type="NCBI Taxonomy" id="1312363"/>
    <lineage>
        <taxon>Bacteria</taxon>
        <taxon>Pseudomonadati</taxon>
        <taxon>Pseudomonadota</taxon>
        <taxon>Alphaproteobacteria</taxon>
        <taxon>Rhodobacterales</taxon>
        <taxon>Roseobacteraceae</taxon>
        <taxon>Roseovarius</taxon>
    </lineage>
</organism>
<dbReference type="AlphaFoldDB" id="A0A1Y5SM22"/>
<dbReference type="EMBL" id="FWFL01000005">
    <property type="protein sequence ID" value="SLN43852.1"/>
    <property type="molecule type" value="Genomic_DNA"/>
</dbReference>
<dbReference type="OrthoDB" id="9788272at2"/>
<protein>
    <submittedName>
        <fullName evidence="5">Glucose-1-phosphate adenylyltransferase</fullName>
    </submittedName>
</protein>
<keyword evidence="6" id="KW-1185">Reference proteome</keyword>
<name>A0A1Y5SM22_9RHOB</name>
<dbReference type="RefSeq" id="WP_085892437.1">
    <property type="nucleotide sequence ID" value="NZ_FWFL01000005.1"/>
</dbReference>
<evidence type="ECO:0000313" key="6">
    <source>
        <dbReference type="Proteomes" id="UP000193827"/>
    </source>
</evidence>
<dbReference type="PANTHER" id="PTHR43584:SF8">
    <property type="entry name" value="N-ACETYLMURAMATE ALPHA-1-PHOSPHATE URIDYLYLTRANSFERASE"/>
    <property type="match status" value="1"/>
</dbReference>
<evidence type="ECO:0000256" key="1">
    <source>
        <dbReference type="ARBA" id="ARBA00022679"/>
    </source>
</evidence>
<dbReference type="InterPro" id="IPR025877">
    <property type="entry name" value="MobA-like_NTP_Trfase"/>
</dbReference>
<accession>A0A1Y5SM22</accession>
<dbReference type="PANTHER" id="PTHR43584">
    <property type="entry name" value="NUCLEOTIDYL TRANSFERASE"/>
    <property type="match status" value="1"/>
</dbReference>
<dbReference type="GO" id="GO:0016779">
    <property type="term" value="F:nucleotidyltransferase activity"/>
    <property type="evidence" value="ECO:0007669"/>
    <property type="project" value="UniProtKB-KW"/>
</dbReference>
<gene>
    <name evidence="5" type="ORF">PEL8287_02210</name>
</gene>
<dbReference type="SUPFAM" id="SSF53448">
    <property type="entry name" value="Nucleotide-diphospho-sugar transferases"/>
    <property type="match status" value="1"/>
</dbReference>
<dbReference type="InterPro" id="IPR029044">
    <property type="entry name" value="Nucleotide-diphossugar_trans"/>
</dbReference>
<dbReference type="CDD" id="cd06422">
    <property type="entry name" value="NTP_transferase_like_1"/>
    <property type="match status" value="1"/>
</dbReference>
<feature type="domain" description="MobA-like NTP transferase" evidence="4">
    <location>
        <begin position="10"/>
        <end position="133"/>
    </location>
</feature>
<evidence type="ECO:0000313" key="5">
    <source>
        <dbReference type="EMBL" id="SLN43852.1"/>
    </source>
</evidence>
<dbReference type="Gene3D" id="3.90.550.10">
    <property type="entry name" value="Spore Coat Polysaccharide Biosynthesis Protein SpsA, Chain A"/>
    <property type="match status" value="1"/>
</dbReference>
<dbReference type="Proteomes" id="UP000193827">
    <property type="component" value="Unassembled WGS sequence"/>
</dbReference>
<dbReference type="Pfam" id="PF12804">
    <property type="entry name" value="NTP_transf_3"/>
    <property type="match status" value="1"/>
</dbReference>
<evidence type="ECO:0000256" key="2">
    <source>
        <dbReference type="ARBA" id="ARBA00022695"/>
    </source>
</evidence>